<evidence type="ECO:0008006" key="8">
    <source>
        <dbReference type="Google" id="ProtNLM"/>
    </source>
</evidence>
<evidence type="ECO:0000256" key="1">
    <source>
        <dbReference type="ARBA" id="ARBA00004761"/>
    </source>
</evidence>
<gene>
    <name evidence="6" type="ORF">RJ639_032452</name>
</gene>
<dbReference type="PANTHER" id="PTHR30246">
    <property type="entry name" value="2-KETO-3-DEOXY-6-PHOSPHOGLUCONATE ALDOLASE"/>
    <property type="match status" value="1"/>
</dbReference>
<evidence type="ECO:0000256" key="4">
    <source>
        <dbReference type="ARBA" id="ARBA00023239"/>
    </source>
</evidence>
<dbReference type="CDD" id="cd00452">
    <property type="entry name" value="KDPG_aldolase"/>
    <property type="match status" value="1"/>
</dbReference>
<dbReference type="Proteomes" id="UP001188597">
    <property type="component" value="Unassembled WGS sequence"/>
</dbReference>
<dbReference type="AlphaFoldDB" id="A0AA88WV96"/>
<dbReference type="Gene3D" id="3.20.20.70">
    <property type="entry name" value="Aldolase class I"/>
    <property type="match status" value="1"/>
</dbReference>
<keyword evidence="4" id="KW-0456">Lyase</keyword>
<comment type="similarity">
    <text evidence="2">Belongs to the KHG/KDPG aldolase family.</text>
</comment>
<name>A0AA88WV96_9ASTE</name>
<evidence type="ECO:0000256" key="5">
    <source>
        <dbReference type="ARBA" id="ARBA00023277"/>
    </source>
</evidence>
<accession>A0AA88WV96</accession>
<comment type="caution">
    <text evidence="6">The sequence shown here is derived from an EMBL/GenBank/DDBJ whole genome shotgun (WGS) entry which is preliminary data.</text>
</comment>
<dbReference type="InterPro" id="IPR000887">
    <property type="entry name" value="Aldlse_KDPG_KHG"/>
</dbReference>
<dbReference type="InterPro" id="IPR013785">
    <property type="entry name" value="Aldolase_TIM"/>
</dbReference>
<protein>
    <recommendedName>
        <fullName evidence="8">KHG/KDPG aldolase</fullName>
    </recommendedName>
</protein>
<evidence type="ECO:0000256" key="2">
    <source>
        <dbReference type="ARBA" id="ARBA00006906"/>
    </source>
</evidence>
<proteinExistence type="inferred from homology"/>
<dbReference type="SUPFAM" id="SSF51569">
    <property type="entry name" value="Aldolase"/>
    <property type="match status" value="1"/>
</dbReference>
<dbReference type="Pfam" id="PF01081">
    <property type="entry name" value="Aldolase"/>
    <property type="match status" value="1"/>
</dbReference>
<evidence type="ECO:0000256" key="3">
    <source>
        <dbReference type="ARBA" id="ARBA00011233"/>
    </source>
</evidence>
<evidence type="ECO:0000313" key="6">
    <source>
        <dbReference type="EMBL" id="KAK3034691.1"/>
    </source>
</evidence>
<dbReference type="PANTHER" id="PTHR30246:SF1">
    <property type="entry name" value="2-DEHYDRO-3-DEOXY-6-PHOSPHOGALACTONATE ALDOLASE-RELATED"/>
    <property type="match status" value="1"/>
</dbReference>
<sequence>MTENANAEVAKTKLGCKMNSLEKAGVAVGNYSSRGHVRVHGIDFIALSEMAMKAAQAALSGGISVLEIVMSSPGVFEAGTVLNVKDAKLAVNAGAQFLLSPATVKDILDDVQGSEVLCIPGAMTPTEILSVYNAGAKIVKVYPISALGGSLYIATLKKPFSHIPLVASQGITLGFDDRVVDLLLDIEKSTTHSSSSSSSREGLKRRRASPLSALKIWAVGFLELVERNGKRFMIAGSPSFCLAKK</sequence>
<dbReference type="GO" id="GO:0016829">
    <property type="term" value="F:lyase activity"/>
    <property type="evidence" value="ECO:0007669"/>
    <property type="project" value="UniProtKB-KW"/>
</dbReference>
<reference evidence="6" key="1">
    <citation type="submission" date="2022-12" db="EMBL/GenBank/DDBJ databases">
        <title>Draft genome assemblies for two species of Escallonia (Escalloniales).</title>
        <authorList>
            <person name="Chanderbali A."/>
            <person name="Dervinis C."/>
            <person name="Anghel I."/>
            <person name="Soltis D."/>
            <person name="Soltis P."/>
            <person name="Zapata F."/>
        </authorList>
    </citation>
    <scope>NUCLEOTIDE SEQUENCE</scope>
    <source>
        <strain evidence="6">UCBG64.0493</strain>
        <tissue evidence="6">Leaf</tissue>
    </source>
</reference>
<comment type="pathway">
    <text evidence="1">Carbohydrate acid metabolism.</text>
</comment>
<keyword evidence="7" id="KW-1185">Reference proteome</keyword>
<dbReference type="EMBL" id="JAVXUP010000195">
    <property type="protein sequence ID" value="KAK3034691.1"/>
    <property type="molecule type" value="Genomic_DNA"/>
</dbReference>
<comment type="subunit">
    <text evidence="3">Homotrimer.</text>
</comment>
<organism evidence="6 7">
    <name type="scientific">Escallonia herrerae</name>
    <dbReference type="NCBI Taxonomy" id="1293975"/>
    <lineage>
        <taxon>Eukaryota</taxon>
        <taxon>Viridiplantae</taxon>
        <taxon>Streptophyta</taxon>
        <taxon>Embryophyta</taxon>
        <taxon>Tracheophyta</taxon>
        <taxon>Spermatophyta</taxon>
        <taxon>Magnoliopsida</taxon>
        <taxon>eudicotyledons</taxon>
        <taxon>Gunneridae</taxon>
        <taxon>Pentapetalae</taxon>
        <taxon>asterids</taxon>
        <taxon>campanulids</taxon>
        <taxon>Escalloniales</taxon>
        <taxon>Escalloniaceae</taxon>
        <taxon>Escallonia</taxon>
    </lineage>
</organism>
<evidence type="ECO:0000313" key="7">
    <source>
        <dbReference type="Proteomes" id="UP001188597"/>
    </source>
</evidence>
<keyword evidence="5" id="KW-0119">Carbohydrate metabolism</keyword>